<evidence type="ECO:0000313" key="1">
    <source>
        <dbReference type="EMBL" id="KAK7328516.1"/>
    </source>
</evidence>
<dbReference type="EMBL" id="JAYMYQ010000005">
    <property type="protein sequence ID" value="KAK7328516.1"/>
    <property type="molecule type" value="Genomic_DNA"/>
</dbReference>
<reference evidence="1 2" key="1">
    <citation type="submission" date="2024-01" db="EMBL/GenBank/DDBJ databases">
        <title>The genomes of 5 underutilized Papilionoideae crops provide insights into root nodulation and disease resistanc.</title>
        <authorList>
            <person name="Jiang F."/>
        </authorList>
    </citation>
    <scope>NUCLEOTIDE SEQUENCE [LARGE SCALE GENOMIC DNA]</scope>
    <source>
        <strain evidence="1">LVBAO_FW01</strain>
        <tissue evidence="1">Leaves</tissue>
    </source>
</reference>
<organism evidence="1 2">
    <name type="scientific">Canavalia gladiata</name>
    <name type="common">Sword bean</name>
    <name type="synonym">Dolichos gladiatus</name>
    <dbReference type="NCBI Taxonomy" id="3824"/>
    <lineage>
        <taxon>Eukaryota</taxon>
        <taxon>Viridiplantae</taxon>
        <taxon>Streptophyta</taxon>
        <taxon>Embryophyta</taxon>
        <taxon>Tracheophyta</taxon>
        <taxon>Spermatophyta</taxon>
        <taxon>Magnoliopsida</taxon>
        <taxon>eudicotyledons</taxon>
        <taxon>Gunneridae</taxon>
        <taxon>Pentapetalae</taxon>
        <taxon>rosids</taxon>
        <taxon>fabids</taxon>
        <taxon>Fabales</taxon>
        <taxon>Fabaceae</taxon>
        <taxon>Papilionoideae</taxon>
        <taxon>50 kb inversion clade</taxon>
        <taxon>NPAAA clade</taxon>
        <taxon>indigoferoid/millettioid clade</taxon>
        <taxon>Phaseoleae</taxon>
        <taxon>Canavalia</taxon>
    </lineage>
</organism>
<gene>
    <name evidence="1" type="ORF">VNO77_22625</name>
</gene>
<comment type="caution">
    <text evidence="1">The sequence shown here is derived from an EMBL/GenBank/DDBJ whole genome shotgun (WGS) entry which is preliminary data.</text>
</comment>
<dbReference type="AlphaFoldDB" id="A0AAN9L3V5"/>
<sequence>MWLSPYLGYPLITRIHCIGPAGLGERAICNLSHPVVVVQIQSYKPIGPPMASLELLWLGLQHAYWLTALCSFGPYPLPTGSRRLPPPHSLAYGFPPPICPRRNILLPIIAPHPPILFLHLPVVCRNLLSSRMPS</sequence>
<keyword evidence="2" id="KW-1185">Reference proteome</keyword>
<name>A0AAN9L3V5_CANGL</name>
<evidence type="ECO:0000313" key="2">
    <source>
        <dbReference type="Proteomes" id="UP001367508"/>
    </source>
</evidence>
<accession>A0AAN9L3V5</accession>
<dbReference type="Proteomes" id="UP001367508">
    <property type="component" value="Unassembled WGS sequence"/>
</dbReference>
<protein>
    <submittedName>
        <fullName evidence="1">Uncharacterized protein</fullName>
    </submittedName>
</protein>
<proteinExistence type="predicted"/>